<proteinExistence type="predicted"/>
<dbReference type="Proteomes" id="UP001187192">
    <property type="component" value="Unassembled WGS sequence"/>
</dbReference>
<evidence type="ECO:0000313" key="1">
    <source>
        <dbReference type="EMBL" id="GMN32290.1"/>
    </source>
</evidence>
<accession>A0AA88CUI2</accession>
<protein>
    <submittedName>
        <fullName evidence="1">Uncharacterized protein</fullName>
    </submittedName>
</protein>
<comment type="caution">
    <text evidence="1">The sequence shown here is derived from an EMBL/GenBank/DDBJ whole genome shotgun (WGS) entry which is preliminary data.</text>
</comment>
<dbReference type="EMBL" id="BTGU01004793">
    <property type="protein sequence ID" value="GMN32290.1"/>
    <property type="molecule type" value="Genomic_DNA"/>
</dbReference>
<dbReference type="AlphaFoldDB" id="A0AA88CUI2"/>
<organism evidence="1 2">
    <name type="scientific">Ficus carica</name>
    <name type="common">Common fig</name>
    <dbReference type="NCBI Taxonomy" id="3494"/>
    <lineage>
        <taxon>Eukaryota</taxon>
        <taxon>Viridiplantae</taxon>
        <taxon>Streptophyta</taxon>
        <taxon>Embryophyta</taxon>
        <taxon>Tracheophyta</taxon>
        <taxon>Spermatophyta</taxon>
        <taxon>Magnoliopsida</taxon>
        <taxon>eudicotyledons</taxon>
        <taxon>Gunneridae</taxon>
        <taxon>Pentapetalae</taxon>
        <taxon>rosids</taxon>
        <taxon>fabids</taxon>
        <taxon>Rosales</taxon>
        <taxon>Moraceae</taxon>
        <taxon>Ficeae</taxon>
        <taxon>Ficus</taxon>
    </lineage>
</organism>
<keyword evidence="2" id="KW-1185">Reference proteome</keyword>
<sequence>MQATLLPKTVCHKMDAMLHDFWWGKLGAKGTSLNLKSWDNICLSKSVGGLGLSQQIFEVWLIPLCFSERARVLCLEEYLPHNPLTLPRCLQATREWVLPQHLAGPRVPSIQNFQPTPRIAPGTGAT</sequence>
<name>A0AA88CUI2_FICCA</name>
<gene>
    <name evidence="1" type="ORF">TIFTF001_046586</name>
</gene>
<evidence type="ECO:0000313" key="2">
    <source>
        <dbReference type="Proteomes" id="UP001187192"/>
    </source>
</evidence>
<reference evidence="1" key="1">
    <citation type="submission" date="2023-07" db="EMBL/GenBank/DDBJ databases">
        <title>draft genome sequence of fig (Ficus carica).</title>
        <authorList>
            <person name="Takahashi T."/>
            <person name="Nishimura K."/>
        </authorList>
    </citation>
    <scope>NUCLEOTIDE SEQUENCE</scope>
</reference>